<dbReference type="HOGENOM" id="CLU_1632280_0_0_4"/>
<protein>
    <submittedName>
        <fullName evidence="2">Uncharacterized protein</fullName>
    </submittedName>
</protein>
<sequence>MFPSMPSPGYCMTGILIAAALFFFFWLMVPREPSYDARAALTAQKAAAKAEKASKPGEPWSAPKMGLFGGLGLFSGSIVVNPVFAGLAPGPSTLYMALSLLATVLSIGLALGTFFLRMRAALREDQTVDLIRKGLADAVVALPVALLCVASMFAATHFVLWR</sequence>
<name>A4JFN9_BURVG</name>
<keyword evidence="1" id="KW-0472">Membrane</keyword>
<feature type="transmembrane region" description="Helical" evidence="1">
    <location>
        <begin position="12"/>
        <end position="29"/>
    </location>
</feature>
<organism evidence="2 3">
    <name type="scientific">Burkholderia vietnamiensis (strain G4 / LMG 22486)</name>
    <name type="common">Burkholderia cepacia (strain R1808)</name>
    <dbReference type="NCBI Taxonomy" id="269482"/>
    <lineage>
        <taxon>Bacteria</taxon>
        <taxon>Pseudomonadati</taxon>
        <taxon>Pseudomonadota</taxon>
        <taxon>Betaproteobacteria</taxon>
        <taxon>Burkholderiales</taxon>
        <taxon>Burkholderiaceae</taxon>
        <taxon>Burkholderia</taxon>
        <taxon>Burkholderia cepacia complex</taxon>
    </lineage>
</organism>
<dbReference type="EMBL" id="CP000614">
    <property type="protein sequence ID" value="ABO55092.1"/>
    <property type="molecule type" value="Genomic_DNA"/>
</dbReference>
<dbReference type="Proteomes" id="UP000002287">
    <property type="component" value="Chromosome 1"/>
</dbReference>
<evidence type="ECO:0000256" key="1">
    <source>
        <dbReference type="SAM" id="Phobius"/>
    </source>
</evidence>
<evidence type="ECO:0000313" key="3">
    <source>
        <dbReference type="Proteomes" id="UP000002287"/>
    </source>
</evidence>
<gene>
    <name evidence="2" type="ordered locus">Bcep1808_2090</name>
</gene>
<feature type="transmembrane region" description="Helical" evidence="1">
    <location>
        <begin position="65"/>
        <end position="88"/>
    </location>
</feature>
<reference evidence="3" key="1">
    <citation type="submission" date="2007-03" db="EMBL/GenBank/DDBJ databases">
        <title>Complete sequence of chromosome 1 of Burkholderia vietnamiensis G4.</title>
        <authorList>
            <consortium name="US DOE Joint Genome Institute"/>
            <person name="Copeland A."/>
            <person name="Lucas S."/>
            <person name="Lapidus A."/>
            <person name="Barry K."/>
            <person name="Detter J.C."/>
            <person name="Glavina del Rio T."/>
            <person name="Hammon N."/>
            <person name="Israni S."/>
            <person name="Dalin E."/>
            <person name="Tice H."/>
            <person name="Pitluck S."/>
            <person name="Chain P."/>
            <person name="Malfatti S."/>
            <person name="Shin M."/>
            <person name="Vergez L."/>
            <person name="Schmutz J."/>
            <person name="Larimer F."/>
            <person name="Land M."/>
            <person name="Hauser L."/>
            <person name="Kyrpides N."/>
            <person name="Tiedje J."/>
            <person name="Richardson P."/>
        </authorList>
    </citation>
    <scope>NUCLEOTIDE SEQUENCE [LARGE SCALE GENOMIC DNA]</scope>
    <source>
        <strain evidence="3">G4 / LMG 22486</strain>
    </source>
</reference>
<accession>A4JFN9</accession>
<dbReference type="KEGG" id="bvi:Bcep1808_2090"/>
<keyword evidence="1" id="KW-1133">Transmembrane helix</keyword>
<proteinExistence type="predicted"/>
<keyword evidence="1" id="KW-0812">Transmembrane</keyword>
<feature type="transmembrane region" description="Helical" evidence="1">
    <location>
        <begin position="138"/>
        <end position="160"/>
    </location>
</feature>
<evidence type="ECO:0000313" key="2">
    <source>
        <dbReference type="EMBL" id="ABO55092.1"/>
    </source>
</evidence>
<feature type="transmembrane region" description="Helical" evidence="1">
    <location>
        <begin position="94"/>
        <end position="117"/>
    </location>
</feature>
<dbReference type="AlphaFoldDB" id="A4JFN9"/>